<dbReference type="Pfam" id="PF00689">
    <property type="entry name" value="Cation_ATPase_C"/>
    <property type="match status" value="1"/>
</dbReference>
<protein>
    <recommendedName>
        <fullName evidence="4">Cation-transporting P-type ATPase C-terminal domain-containing protein</fullName>
    </recommendedName>
</protein>
<feature type="domain" description="Cation-transporting P-type ATPase C-terminal" evidence="4">
    <location>
        <begin position="1"/>
        <end position="173"/>
    </location>
</feature>
<dbReference type="EMBL" id="CAJNON010000214">
    <property type="protein sequence ID" value="CAF1109574.1"/>
    <property type="molecule type" value="Genomic_DNA"/>
</dbReference>
<feature type="transmembrane region" description="Helical" evidence="3">
    <location>
        <begin position="20"/>
        <end position="43"/>
    </location>
</feature>
<comment type="subcellular location">
    <subcellularLocation>
        <location evidence="1">Cell membrane</location>
        <topology evidence="1">Multi-pass membrane protein</topology>
    </subcellularLocation>
</comment>
<comment type="caution">
    <text evidence="7">The sequence shown here is derived from an EMBL/GenBank/DDBJ whole genome shotgun (WGS) entry which is preliminary data.</text>
</comment>
<evidence type="ECO:0000313" key="8">
    <source>
        <dbReference type="EMBL" id="CAF4191847.1"/>
    </source>
</evidence>
<keyword evidence="3" id="KW-1133">Transmembrane helix</keyword>
<dbReference type="GO" id="GO:0006883">
    <property type="term" value="P:intracellular sodium ion homeostasis"/>
    <property type="evidence" value="ECO:0007669"/>
    <property type="project" value="TreeGrafter"/>
</dbReference>
<sequence length="188" mass="22327">MSRPPSNRQNDRLLNMKLLVHAYLFIGNLECFTAFFCFCYYWIDNGISFYSFMFTYEYFTNNLPTVYNPEEINQMINVSQSVYYCSLCIFQIFNFFSTRTRYASIFQHNPFWGQNRNWFALVAIMVSISVVLIFTQVTWFNEIFDTAPVPTKYVIPTVGFGIGWLIIDELRKFCVRKFPHSIIAKIAW</sequence>
<dbReference type="EMBL" id="CAJOBB010007673">
    <property type="protein sequence ID" value="CAF4191847.1"/>
    <property type="molecule type" value="Genomic_DNA"/>
</dbReference>
<dbReference type="OrthoDB" id="158672at2759"/>
<reference evidence="7" key="1">
    <citation type="submission" date="2021-02" db="EMBL/GenBank/DDBJ databases">
        <authorList>
            <person name="Nowell W R."/>
        </authorList>
    </citation>
    <scope>NUCLEOTIDE SEQUENCE</scope>
</reference>
<dbReference type="PANTHER" id="PTHR43294:SF21">
    <property type="entry name" value="CATION TRANSPORTING ATPASE"/>
    <property type="match status" value="1"/>
</dbReference>
<dbReference type="GO" id="GO:0030007">
    <property type="term" value="P:intracellular potassium ion homeostasis"/>
    <property type="evidence" value="ECO:0007669"/>
    <property type="project" value="TreeGrafter"/>
</dbReference>
<dbReference type="InterPro" id="IPR006068">
    <property type="entry name" value="ATPase_P-typ_cation-transptr_C"/>
</dbReference>
<evidence type="ECO:0000313" key="9">
    <source>
        <dbReference type="Proteomes" id="UP000663881"/>
    </source>
</evidence>
<dbReference type="Proteomes" id="UP000663868">
    <property type="component" value="Unassembled WGS sequence"/>
</dbReference>
<keyword evidence="3" id="KW-0812">Transmembrane</keyword>
<evidence type="ECO:0000256" key="2">
    <source>
        <dbReference type="ARBA" id="ARBA00022475"/>
    </source>
</evidence>
<feature type="transmembrane region" description="Helical" evidence="3">
    <location>
        <begin position="118"/>
        <end position="139"/>
    </location>
</feature>
<accession>A0A819XSH1</accession>
<organism evidence="7 9">
    <name type="scientific">Adineta steineri</name>
    <dbReference type="NCBI Taxonomy" id="433720"/>
    <lineage>
        <taxon>Eukaryota</taxon>
        <taxon>Metazoa</taxon>
        <taxon>Spiralia</taxon>
        <taxon>Gnathifera</taxon>
        <taxon>Rotifera</taxon>
        <taxon>Eurotatoria</taxon>
        <taxon>Bdelloidea</taxon>
        <taxon>Adinetida</taxon>
        <taxon>Adinetidae</taxon>
        <taxon>Adineta</taxon>
    </lineage>
</organism>
<dbReference type="Proteomes" id="UP000663881">
    <property type="component" value="Unassembled WGS sequence"/>
</dbReference>
<feature type="transmembrane region" description="Helical" evidence="3">
    <location>
        <begin position="81"/>
        <end position="97"/>
    </location>
</feature>
<proteinExistence type="predicted"/>
<dbReference type="AlphaFoldDB" id="A0A819XSH1"/>
<evidence type="ECO:0000256" key="3">
    <source>
        <dbReference type="SAM" id="Phobius"/>
    </source>
</evidence>
<dbReference type="Proteomes" id="UP000663891">
    <property type="component" value="Unassembled WGS sequence"/>
</dbReference>
<dbReference type="InterPro" id="IPR023298">
    <property type="entry name" value="ATPase_P-typ_TM_dom_sf"/>
</dbReference>
<dbReference type="GO" id="GO:0005886">
    <property type="term" value="C:plasma membrane"/>
    <property type="evidence" value="ECO:0007669"/>
    <property type="project" value="UniProtKB-SubCell"/>
</dbReference>
<dbReference type="GO" id="GO:1990573">
    <property type="term" value="P:potassium ion import across plasma membrane"/>
    <property type="evidence" value="ECO:0007669"/>
    <property type="project" value="TreeGrafter"/>
</dbReference>
<dbReference type="EMBL" id="CAJOAY010006418">
    <property type="protein sequence ID" value="CAF4139821.1"/>
    <property type="molecule type" value="Genomic_DNA"/>
</dbReference>
<gene>
    <name evidence="5" type="ORF">IZO911_LOCUS22246</name>
    <name evidence="8" type="ORF">KXQ929_LOCUS39571</name>
    <name evidence="7" type="ORF">OKA104_LOCUS37688</name>
    <name evidence="6" type="ORF">VCS650_LOCUS20558</name>
</gene>
<dbReference type="GO" id="GO:1902600">
    <property type="term" value="P:proton transmembrane transport"/>
    <property type="evidence" value="ECO:0007669"/>
    <property type="project" value="TreeGrafter"/>
</dbReference>
<dbReference type="SUPFAM" id="SSF81665">
    <property type="entry name" value="Calcium ATPase, transmembrane domain M"/>
    <property type="match status" value="1"/>
</dbReference>
<dbReference type="Proteomes" id="UP000663860">
    <property type="component" value="Unassembled WGS sequence"/>
</dbReference>
<dbReference type="GO" id="GO:0005391">
    <property type="term" value="F:P-type sodium:potassium-exchanging transporter activity"/>
    <property type="evidence" value="ECO:0007669"/>
    <property type="project" value="TreeGrafter"/>
</dbReference>
<dbReference type="EMBL" id="CAJNOE010000246">
    <property type="protein sequence ID" value="CAF1086325.1"/>
    <property type="molecule type" value="Genomic_DNA"/>
</dbReference>
<keyword evidence="3" id="KW-0472">Membrane</keyword>
<evidence type="ECO:0000259" key="4">
    <source>
        <dbReference type="Pfam" id="PF00689"/>
    </source>
</evidence>
<dbReference type="Gene3D" id="1.20.1110.10">
    <property type="entry name" value="Calcium-transporting ATPase, transmembrane domain"/>
    <property type="match status" value="1"/>
</dbReference>
<dbReference type="GO" id="GO:0036376">
    <property type="term" value="P:sodium ion export across plasma membrane"/>
    <property type="evidence" value="ECO:0007669"/>
    <property type="project" value="TreeGrafter"/>
</dbReference>
<evidence type="ECO:0000313" key="6">
    <source>
        <dbReference type="EMBL" id="CAF1109574.1"/>
    </source>
</evidence>
<evidence type="ECO:0000313" key="7">
    <source>
        <dbReference type="EMBL" id="CAF4139821.1"/>
    </source>
</evidence>
<evidence type="ECO:0000313" key="5">
    <source>
        <dbReference type="EMBL" id="CAF1086325.1"/>
    </source>
</evidence>
<dbReference type="InterPro" id="IPR050510">
    <property type="entry name" value="Cation_transp_ATPase_P-type"/>
</dbReference>
<name>A0A819XSH1_9BILA</name>
<dbReference type="PANTHER" id="PTHR43294">
    <property type="entry name" value="SODIUM/POTASSIUM-TRANSPORTING ATPASE SUBUNIT ALPHA"/>
    <property type="match status" value="1"/>
</dbReference>
<keyword evidence="2" id="KW-1003">Cell membrane</keyword>
<evidence type="ECO:0000256" key="1">
    <source>
        <dbReference type="ARBA" id="ARBA00004651"/>
    </source>
</evidence>
<feature type="transmembrane region" description="Helical" evidence="3">
    <location>
        <begin position="151"/>
        <end position="167"/>
    </location>
</feature>